<dbReference type="PATRIC" id="fig|265726.11.peg.4393"/>
<organism evidence="1 2">
    <name type="scientific">Photobacterium halotolerans</name>
    <dbReference type="NCBI Taxonomy" id="265726"/>
    <lineage>
        <taxon>Bacteria</taxon>
        <taxon>Pseudomonadati</taxon>
        <taxon>Pseudomonadota</taxon>
        <taxon>Gammaproteobacteria</taxon>
        <taxon>Vibrionales</taxon>
        <taxon>Vibrionaceae</taxon>
        <taxon>Photobacterium</taxon>
    </lineage>
</organism>
<evidence type="ECO:0000313" key="2">
    <source>
        <dbReference type="Proteomes" id="UP000033633"/>
    </source>
</evidence>
<dbReference type="RefSeq" id="WP_046220716.1">
    <property type="nucleotide sequence ID" value="NZ_JWYV01000008.1"/>
</dbReference>
<dbReference type="InterPro" id="IPR007420">
    <property type="entry name" value="DUF465"/>
</dbReference>
<dbReference type="EMBL" id="JWYV01000008">
    <property type="protein sequence ID" value="KKC99780.1"/>
    <property type="molecule type" value="Genomic_DNA"/>
</dbReference>
<dbReference type="InterPro" id="IPR038444">
    <property type="entry name" value="DUF465_sf"/>
</dbReference>
<gene>
    <name evidence="1" type="ORF">KY46_11200</name>
</gene>
<dbReference type="AlphaFoldDB" id="A0A0F5VC78"/>
<dbReference type="Proteomes" id="UP000033633">
    <property type="component" value="Unassembled WGS sequence"/>
</dbReference>
<reference evidence="1 2" key="1">
    <citation type="submission" date="2014-12" db="EMBL/GenBank/DDBJ databases">
        <title>Mercury Reductase activity and rhizosphere competence traits in the genome of root associated Photobacterium halotolerans MELD1.</title>
        <authorList>
            <person name="Mathew D.C."/>
            <person name="Huang C.-C."/>
        </authorList>
    </citation>
    <scope>NUCLEOTIDE SEQUENCE [LARGE SCALE GENOMIC DNA]</scope>
    <source>
        <strain evidence="1 2">MELD1</strain>
    </source>
</reference>
<comment type="caution">
    <text evidence="1">The sequence shown here is derived from an EMBL/GenBank/DDBJ whole genome shotgun (WGS) entry which is preliminary data.</text>
</comment>
<dbReference type="STRING" id="265726.KY46_11200"/>
<keyword evidence="2" id="KW-1185">Reference proteome</keyword>
<proteinExistence type="predicted"/>
<dbReference type="OrthoDB" id="1263265at2"/>
<dbReference type="Gene3D" id="6.10.280.50">
    <property type="match status" value="1"/>
</dbReference>
<protein>
    <recommendedName>
        <fullName evidence="3">GTP-binding protein</fullName>
    </recommendedName>
</protein>
<evidence type="ECO:0000313" key="1">
    <source>
        <dbReference type="EMBL" id="KKC99780.1"/>
    </source>
</evidence>
<evidence type="ECO:0008006" key="3">
    <source>
        <dbReference type="Google" id="ProtNLM"/>
    </source>
</evidence>
<sequence length="78" mass="9392">MLGENHALFIEFPEMQDKIKELKTSDESFKAMSDRYHQLDHRIRGLECSNIPTEDHHFTQLKMERLQLKDKIYNILMN</sequence>
<accession>A0A0F5VC78</accession>
<dbReference type="Pfam" id="PF04325">
    <property type="entry name" value="DUF465"/>
    <property type="match status" value="1"/>
</dbReference>
<name>A0A0F5VC78_9GAMM</name>